<evidence type="ECO:0000256" key="3">
    <source>
        <dbReference type="ARBA" id="ARBA00010199"/>
    </source>
</evidence>
<gene>
    <name evidence="15" type="ORF">DN069_10720</name>
</gene>
<feature type="compositionally biased region" description="Low complexity" evidence="13">
    <location>
        <begin position="444"/>
        <end position="463"/>
    </location>
</feature>
<protein>
    <recommendedName>
        <fullName evidence="4">Probable multidrug resistance protein NorM</fullName>
    </recommendedName>
    <alternativeName>
        <fullName evidence="12">Multidrug-efflux transporter</fullName>
    </alternativeName>
</protein>
<dbReference type="OrthoDB" id="3294751at2"/>
<evidence type="ECO:0000256" key="14">
    <source>
        <dbReference type="SAM" id="Phobius"/>
    </source>
</evidence>
<organism evidence="15 16">
    <name type="scientific">Streptacidiphilus pinicola</name>
    <dbReference type="NCBI Taxonomy" id="2219663"/>
    <lineage>
        <taxon>Bacteria</taxon>
        <taxon>Bacillati</taxon>
        <taxon>Actinomycetota</taxon>
        <taxon>Actinomycetes</taxon>
        <taxon>Kitasatosporales</taxon>
        <taxon>Streptomycetaceae</taxon>
        <taxon>Streptacidiphilus</taxon>
    </lineage>
</organism>
<dbReference type="PANTHER" id="PTHR43298:SF2">
    <property type="entry name" value="FMN_FAD EXPORTER YEEO-RELATED"/>
    <property type="match status" value="1"/>
</dbReference>
<evidence type="ECO:0000256" key="6">
    <source>
        <dbReference type="ARBA" id="ARBA00022449"/>
    </source>
</evidence>
<keyword evidence="8 14" id="KW-0812">Transmembrane</keyword>
<evidence type="ECO:0000256" key="4">
    <source>
        <dbReference type="ARBA" id="ARBA00020268"/>
    </source>
</evidence>
<evidence type="ECO:0000256" key="8">
    <source>
        <dbReference type="ARBA" id="ARBA00022692"/>
    </source>
</evidence>
<feature type="transmembrane region" description="Helical" evidence="14">
    <location>
        <begin position="45"/>
        <end position="75"/>
    </location>
</feature>
<evidence type="ECO:0000256" key="7">
    <source>
        <dbReference type="ARBA" id="ARBA00022475"/>
    </source>
</evidence>
<feature type="region of interest" description="Disordered" evidence="13">
    <location>
        <begin position="439"/>
        <end position="463"/>
    </location>
</feature>
<dbReference type="InterPro" id="IPR002528">
    <property type="entry name" value="MATE_fam"/>
</dbReference>
<keyword evidence="16" id="KW-1185">Reference proteome</keyword>
<dbReference type="GO" id="GO:0006811">
    <property type="term" value="P:monoatomic ion transport"/>
    <property type="evidence" value="ECO:0007669"/>
    <property type="project" value="UniProtKB-KW"/>
</dbReference>
<comment type="function">
    <text evidence="1">Multidrug efflux pump.</text>
</comment>
<feature type="transmembrane region" description="Helical" evidence="14">
    <location>
        <begin position="87"/>
        <end position="106"/>
    </location>
</feature>
<feature type="transmembrane region" description="Helical" evidence="14">
    <location>
        <begin position="20"/>
        <end position="39"/>
    </location>
</feature>
<feature type="transmembrane region" description="Helical" evidence="14">
    <location>
        <begin position="237"/>
        <end position="261"/>
    </location>
</feature>
<evidence type="ECO:0000256" key="1">
    <source>
        <dbReference type="ARBA" id="ARBA00003408"/>
    </source>
</evidence>
<comment type="caution">
    <text evidence="15">The sequence shown here is derived from an EMBL/GenBank/DDBJ whole genome shotgun (WGS) entry which is preliminary data.</text>
</comment>
<dbReference type="NCBIfam" id="TIGR00797">
    <property type="entry name" value="matE"/>
    <property type="match status" value="1"/>
</dbReference>
<feature type="transmembrane region" description="Helical" evidence="14">
    <location>
        <begin position="406"/>
        <end position="429"/>
    </location>
</feature>
<reference evidence="15 16" key="1">
    <citation type="submission" date="2018-06" db="EMBL/GenBank/DDBJ databases">
        <title>Streptacidiphilus pinicola sp. nov., isolated from pine grove soil.</title>
        <authorList>
            <person name="Roh S.G."/>
            <person name="Park S."/>
            <person name="Kim M.-K."/>
            <person name="Yun B.-R."/>
            <person name="Park J."/>
            <person name="Kim M.J."/>
            <person name="Kim Y.S."/>
            <person name="Kim S.B."/>
        </authorList>
    </citation>
    <scope>NUCLEOTIDE SEQUENCE [LARGE SCALE GENOMIC DNA]</scope>
    <source>
        <strain evidence="15 16">MMS16-CNU450</strain>
    </source>
</reference>
<evidence type="ECO:0000256" key="5">
    <source>
        <dbReference type="ARBA" id="ARBA00022448"/>
    </source>
</evidence>
<proteinExistence type="inferred from homology"/>
<evidence type="ECO:0000256" key="10">
    <source>
        <dbReference type="ARBA" id="ARBA00023065"/>
    </source>
</evidence>
<feature type="transmembrane region" description="Helical" evidence="14">
    <location>
        <begin position="267"/>
        <end position="290"/>
    </location>
</feature>
<evidence type="ECO:0000256" key="11">
    <source>
        <dbReference type="ARBA" id="ARBA00023136"/>
    </source>
</evidence>
<feature type="transmembrane region" description="Helical" evidence="14">
    <location>
        <begin position="380"/>
        <end position="400"/>
    </location>
</feature>
<keyword evidence="7" id="KW-1003">Cell membrane</keyword>
<evidence type="ECO:0000313" key="15">
    <source>
        <dbReference type="EMBL" id="RAG85585.1"/>
    </source>
</evidence>
<evidence type="ECO:0000256" key="12">
    <source>
        <dbReference type="ARBA" id="ARBA00031636"/>
    </source>
</evidence>
<dbReference type="PANTHER" id="PTHR43298">
    <property type="entry name" value="MULTIDRUG RESISTANCE PROTEIN NORM-RELATED"/>
    <property type="match status" value="1"/>
</dbReference>
<dbReference type="Pfam" id="PF01554">
    <property type="entry name" value="MatE"/>
    <property type="match status" value="2"/>
</dbReference>
<dbReference type="InterPro" id="IPR048279">
    <property type="entry name" value="MdtK-like"/>
</dbReference>
<feature type="transmembrane region" description="Helical" evidence="14">
    <location>
        <begin position="311"/>
        <end position="331"/>
    </location>
</feature>
<name>A0A2X0K8H1_9ACTN</name>
<evidence type="ECO:0000256" key="9">
    <source>
        <dbReference type="ARBA" id="ARBA00022989"/>
    </source>
</evidence>
<evidence type="ECO:0000256" key="2">
    <source>
        <dbReference type="ARBA" id="ARBA00004651"/>
    </source>
</evidence>
<keyword evidence="11 14" id="KW-0472">Membrane</keyword>
<keyword evidence="9 14" id="KW-1133">Transmembrane helix</keyword>
<dbReference type="GO" id="GO:0015297">
    <property type="term" value="F:antiporter activity"/>
    <property type="evidence" value="ECO:0007669"/>
    <property type="project" value="UniProtKB-KW"/>
</dbReference>
<feature type="transmembrane region" description="Helical" evidence="14">
    <location>
        <begin position="351"/>
        <end position="373"/>
    </location>
</feature>
<comment type="similarity">
    <text evidence="3">Belongs to the multi antimicrobial extrusion (MATE) (TC 2.A.66.1) family.</text>
</comment>
<feature type="transmembrane region" description="Helical" evidence="14">
    <location>
        <begin position="126"/>
        <end position="149"/>
    </location>
</feature>
<dbReference type="InterPro" id="IPR050222">
    <property type="entry name" value="MATE_MdtK"/>
</dbReference>
<feature type="transmembrane region" description="Helical" evidence="14">
    <location>
        <begin position="161"/>
        <end position="181"/>
    </location>
</feature>
<evidence type="ECO:0000313" key="16">
    <source>
        <dbReference type="Proteomes" id="UP000248889"/>
    </source>
</evidence>
<keyword evidence="10" id="KW-0406">Ion transport</keyword>
<evidence type="ECO:0000256" key="13">
    <source>
        <dbReference type="SAM" id="MobiDB-lite"/>
    </source>
</evidence>
<dbReference type="EMBL" id="QKYN01000039">
    <property type="protein sequence ID" value="RAG85585.1"/>
    <property type="molecule type" value="Genomic_DNA"/>
</dbReference>
<accession>A0A2X0K8H1</accession>
<dbReference type="AlphaFoldDB" id="A0A2X0K8H1"/>
<dbReference type="GO" id="GO:0042910">
    <property type="term" value="F:xenobiotic transmembrane transporter activity"/>
    <property type="evidence" value="ECO:0007669"/>
    <property type="project" value="InterPro"/>
</dbReference>
<keyword evidence="6" id="KW-0050">Antiport</keyword>
<keyword evidence="5" id="KW-0813">Transport</keyword>
<feature type="transmembrane region" description="Helical" evidence="14">
    <location>
        <begin position="187"/>
        <end position="208"/>
    </location>
</feature>
<sequence>MRGSLLPMASSKLLGLAGPVYVELLSGVVAGIVDTFWVARLGRTAIGAVAVASTVENVLLGVVLAIGIGATVLLAPDRGALRVTARAAGLLWLAVTPLVALGGWAARAPLAAALTGGDAAQSGPTAAFLAISMPGIAVFFAQNVVDGVFKGLGDTRTPMRMALLANATLLVLDPVLIYGLLGAPRLGVTGAALALVASRVAPLVISLLRVRRLLGRDDASTSGPTDRLTTRQAARRILRVGVPTAADFVTRMLIGLAMVALTARFGAVPLAAYGIGTRIMLLATMAFYAVRQAASIRLSTAPDALAPIGREALRLAWSAALVADAVLLAAPEPLLRLFTHDAAVVHTGVVLLRYLAGYLLALAGVVALAGALLATGRAPVMFRITLVGAAVQIALAWALSSAGGAQGVWLAMVLGTALQFALTLGALFLPGGSRGMVSAPPPSALGAAATERSRGSSPRPSSR</sequence>
<dbReference type="PIRSF" id="PIRSF006603">
    <property type="entry name" value="DinF"/>
    <property type="match status" value="1"/>
</dbReference>
<dbReference type="Proteomes" id="UP000248889">
    <property type="component" value="Unassembled WGS sequence"/>
</dbReference>
<comment type="subcellular location">
    <subcellularLocation>
        <location evidence="2">Cell membrane</location>
        <topology evidence="2">Multi-pass membrane protein</topology>
    </subcellularLocation>
</comment>
<dbReference type="GO" id="GO:0005886">
    <property type="term" value="C:plasma membrane"/>
    <property type="evidence" value="ECO:0007669"/>
    <property type="project" value="UniProtKB-SubCell"/>
</dbReference>